<dbReference type="PANTHER" id="PTHR11986">
    <property type="entry name" value="AMINOTRANSFERASE CLASS III"/>
    <property type="match status" value="1"/>
</dbReference>
<dbReference type="NCBIfam" id="NF002325">
    <property type="entry name" value="PRK01278.1"/>
    <property type="match status" value="1"/>
</dbReference>
<dbReference type="Gene3D" id="3.90.1150.10">
    <property type="entry name" value="Aspartate Aminotransferase, domain 1"/>
    <property type="match status" value="1"/>
</dbReference>
<evidence type="ECO:0000256" key="1">
    <source>
        <dbReference type="ARBA" id="ARBA00001933"/>
    </source>
</evidence>
<name>A0A645AI62_9ZZZZ</name>
<organism evidence="5">
    <name type="scientific">bioreactor metagenome</name>
    <dbReference type="NCBI Taxonomy" id="1076179"/>
    <lineage>
        <taxon>unclassified sequences</taxon>
        <taxon>metagenomes</taxon>
        <taxon>ecological metagenomes</taxon>
    </lineage>
</organism>
<evidence type="ECO:0000256" key="4">
    <source>
        <dbReference type="ARBA" id="ARBA00022898"/>
    </source>
</evidence>
<comment type="cofactor">
    <cofactor evidence="1">
        <name>pyridoxal 5'-phosphate</name>
        <dbReference type="ChEBI" id="CHEBI:597326"/>
    </cofactor>
</comment>
<comment type="caution">
    <text evidence="5">The sequence shown here is derived from an EMBL/GenBank/DDBJ whole genome shotgun (WGS) entry which is preliminary data.</text>
</comment>
<protein>
    <submittedName>
        <fullName evidence="5">Acetylornithine aminotransferase</fullName>
        <ecNumber evidence="5">2.6.1.11</ecNumber>
    </submittedName>
</protein>
<keyword evidence="2 5" id="KW-0032">Aminotransferase</keyword>
<dbReference type="EMBL" id="VSSQ01014080">
    <property type="protein sequence ID" value="MPM52895.1"/>
    <property type="molecule type" value="Genomic_DNA"/>
</dbReference>
<dbReference type="AlphaFoldDB" id="A0A645AI62"/>
<dbReference type="InterPro" id="IPR005814">
    <property type="entry name" value="Aminotrans_3"/>
</dbReference>
<dbReference type="EC" id="2.6.1.11" evidence="5"/>
<dbReference type="PROSITE" id="PS00600">
    <property type="entry name" value="AA_TRANSFER_CLASS_3"/>
    <property type="match status" value="1"/>
</dbReference>
<dbReference type="PANTHER" id="PTHR11986:SF79">
    <property type="entry name" value="ACETYLORNITHINE AMINOTRANSFERASE, MITOCHONDRIAL"/>
    <property type="match status" value="1"/>
</dbReference>
<dbReference type="InterPro" id="IPR015422">
    <property type="entry name" value="PyrdxlP-dep_Trfase_small"/>
</dbReference>
<dbReference type="InterPro" id="IPR015421">
    <property type="entry name" value="PyrdxlP-dep_Trfase_major"/>
</dbReference>
<dbReference type="FunFam" id="3.40.640.10:FF:000004">
    <property type="entry name" value="Acetylornithine aminotransferase"/>
    <property type="match status" value="1"/>
</dbReference>
<dbReference type="GO" id="GO:0030170">
    <property type="term" value="F:pyridoxal phosphate binding"/>
    <property type="evidence" value="ECO:0007669"/>
    <property type="project" value="InterPro"/>
</dbReference>
<dbReference type="CDD" id="cd00610">
    <property type="entry name" value="OAT_like"/>
    <property type="match status" value="1"/>
</dbReference>
<dbReference type="PIRSF" id="PIRSF000521">
    <property type="entry name" value="Transaminase_4ab_Lys_Orn"/>
    <property type="match status" value="1"/>
</dbReference>
<sequence>MNIDNLIDNERTIFLQTYNRLPIIIESARGNIIWDEDGTEYRDFIAGLAVNILGHSHPAVVDAAIRQTYKYMHVSNYFYQRIQIEFAMALTQISGYDRVFLTNSGTEANEGAIKLCRSWGFDKDKTEIIAFTGGFHGRTYGPLSLTERPQYKEKMGPFLNNMRIVEYNNSQALEEAVSEKTAGVLFEFIQGEGGLCSVTDEFIETICRLKDKYDFLIITDEIQTGIGRTGKFMASEHWNIKPDIATIAKGIGGGLPLGAILTREHLANVWKIGNHGSTFGGNAVACATGLAVINELQRGIMRNSLVVSDYFMLHLQAIAEDFPNCVEEIRGKGMMLGIVLKFEASILCRILLEEKKIITNATAGNVLRLLPPLITTKEDIICFVLAIRECLQNLFTEII</sequence>
<dbReference type="SUPFAM" id="SSF53383">
    <property type="entry name" value="PLP-dependent transferases"/>
    <property type="match status" value="1"/>
</dbReference>
<gene>
    <name evidence="5" type="primary">argD_26</name>
    <name evidence="5" type="ORF">SDC9_99659</name>
</gene>
<keyword evidence="3 5" id="KW-0808">Transferase</keyword>
<dbReference type="InterPro" id="IPR015424">
    <property type="entry name" value="PyrdxlP-dep_Trfase"/>
</dbReference>
<evidence type="ECO:0000256" key="2">
    <source>
        <dbReference type="ARBA" id="ARBA00022576"/>
    </source>
</evidence>
<proteinExistence type="predicted"/>
<reference evidence="5" key="1">
    <citation type="submission" date="2019-08" db="EMBL/GenBank/DDBJ databases">
        <authorList>
            <person name="Kucharzyk K."/>
            <person name="Murdoch R.W."/>
            <person name="Higgins S."/>
            <person name="Loffler F."/>
        </authorList>
    </citation>
    <scope>NUCLEOTIDE SEQUENCE</scope>
</reference>
<dbReference type="GO" id="GO:0003992">
    <property type="term" value="F:N2-acetyl-L-ornithine:2-oxoglutarate 5-aminotransferase activity"/>
    <property type="evidence" value="ECO:0007669"/>
    <property type="project" value="UniProtKB-EC"/>
</dbReference>
<dbReference type="Gene3D" id="3.40.640.10">
    <property type="entry name" value="Type I PLP-dependent aspartate aminotransferase-like (Major domain)"/>
    <property type="match status" value="1"/>
</dbReference>
<dbReference type="InterPro" id="IPR049704">
    <property type="entry name" value="Aminotrans_3_PPA_site"/>
</dbReference>
<accession>A0A645AI62</accession>
<evidence type="ECO:0000256" key="3">
    <source>
        <dbReference type="ARBA" id="ARBA00022679"/>
    </source>
</evidence>
<dbReference type="GO" id="GO:0042802">
    <property type="term" value="F:identical protein binding"/>
    <property type="evidence" value="ECO:0007669"/>
    <property type="project" value="TreeGrafter"/>
</dbReference>
<keyword evidence="4" id="KW-0663">Pyridoxal phosphate</keyword>
<dbReference type="InterPro" id="IPR050103">
    <property type="entry name" value="Class-III_PLP-dep_AT"/>
</dbReference>
<dbReference type="Pfam" id="PF00202">
    <property type="entry name" value="Aminotran_3"/>
    <property type="match status" value="1"/>
</dbReference>
<evidence type="ECO:0000313" key="5">
    <source>
        <dbReference type="EMBL" id="MPM52895.1"/>
    </source>
</evidence>